<comment type="caution">
    <text evidence="2">The sequence shown here is derived from an EMBL/GenBank/DDBJ whole genome shotgun (WGS) entry which is preliminary data.</text>
</comment>
<reference evidence="2 3" key="1">
    <citation type="journal article" date="2019" name="Sci. Data">
        <title>Hybrid genome assembly and annotation of Danionella translucida.</title>
        <authorList>
            <person name="Kadobianskyi M."/>
            <person name="Schulze L."/>
            <person name="Schuelke M."/>
            <person name="Judkewitz B."/>
        </authorList>
    </citation>
    <scope>NUCLEOTIDE SEQUENCE [LARGE SCALE GENOMIC DNA]</scope>
    <source>
        <strain evidence="2 3">Bolton</strain>
    </source>
</reference>
<dbReference type="EMBL" id="SRMA01025592">
    <property type="protein sequence ID" value="TRY92885.1"/>
    <property type="molecule type" value="Genomic_DNA"/>
</dbReference>
<dbReference type="AlphaFoldDB" id="A0A553QSE4"/>
<evidence type="ECO:0000256" key="1">
    <source>
        <dbReference type="SAM" id="MobiDB-lite"/>
    </source>
</evidence>
<keyword evidence="3" id="KW-1185">Reference proteome</keyword>
<organism evidence="2 3">
    <name type="scientific">Danionella cerebrum</name>
    <dbReference type="NCBI Taxonomy" id="2873325"/>
    <lineage>
        <taxon>Eukaryota</taxon>
        <taxon>Metazoa</taxon>
        <taxon>Chordata</taxon>
        <taxon>Craniata</taxon>
        <taxon>Vertebrata</taxon>
        <taxon>Euteleostomi</taxon>
        <taxon>Actinopterygii</taxon>
        <taxon>Neopterygii</taxon>
        <taxon>Teleostei</taxon>
        <taxon>Ostariophysi</taxon>
        <taxon>Cypriniformes</taxon>
        <taxon>Danionidae</taxon>
        <taxon>Danioninae</taxon>
        <taxon>Danionella</taxon>
    </lineage>
</organism>
<feature type="region of interest" description="Disordered" evidence="1">
    <location>
        <begin position="127"/>
        <end position="163"/>
    </location>
</feature>
<dbReference type="Proteomes" id="UP000316079">
    <property type="component" value="Unassembled WGS sequence"/>
</dbReference>
<name>A0A553QSE4_9TELE</name>
<feature type="compositionally biased region" description="Polar residues" evidence="1">
    <location>
        <begin position="127"/>
        <end position="140"/>
    </location>
</feature>
<dbReference type="OrthoDB" id="6415022at2759"/>
<dbReference type="STRING" id="623744.A0A553QSE4"/>
<proteinExistence type="predicted"/>
<protein>
    <submittedName>
        <fullName evidence="2">Uncharacterized protein</fullName>
    </submittedName>
</protein>
<sequence length="282" mass="30040">MLRALSVPTVVTFSWMPHSPATVRNLPVANEQVMGLERDDMRTNLKRRQTPSPTPAKASKRAKIKVTIVSHGDAAEGMVGSSAQDVVLSGKPMAMTVGQTVSGAKELSELLTSQSEGSLHGLQGTMMSGSSPVETQSPGTAQEVKVAKETDEQGQGERSWHQEKSLLGAEREGNIPEMQFLDSEAPSASSLLQGLSLSLQEINYKPPGTPPSTQSLCQGSSGTLVRAVPVVPTGSGLNKTSAIHQLLTNSGLAKFTNSLPALAHISTQSMPSHQRYKHRRNR</sequence>
<accession>A0A553QSE4</accession>
<evidence type="ECO:0000313" key="3">
    <source>
        <dbReference type="Proteomes" id="UP000316079"/>
    </source>
</evidence>
<evidence type="ECO:0000313" key="2">
    <source>
        <dbReference type="EMBL" id="TRY92885.1"/>
    </source>
</evidence>
<gene>
    <name evidence="2" type="ORF">DNTS_002559</name>
</gene>